<evidence type="ECO:0000259" key="12">
    <source>
        <dbReference type="Pfam" id="PF01433"/>
    </source>
</evidence>
<dbReference type="GO" id="GO:0005737">
    <property type="term" value="C:cytoplasm"/>
    <property type="evidence" value="ECO:0007669"/>
    <property type="project" value="TreeGrafter"/>
</dbReference>
<dbReference type="Pfam" id="PF17900">
    <property type="entry name" value="Peptidase_M1_N"/>
    <property type="match status" value="1"/>
</dbReference>
<evidence type="ECO:0000256" key="2">
    <source>
        <dbReference type="ARBA" id="ARBA00022438"/>
    </source>
</evidence>
<accession>A0A7R7VU58</accession>
<dbReference type="Gene3D" id="1.25.50.20">
    <property type="match status" value="1"/>
</dbReference>
<gene>
    <name evidence="15" type="ORF">ACHE_60753S</name>
</gene>
<evidence type="ECO:0000256" key="3">
    <source>
        <dbReference type="ARBA" id="ARBA00022670"/>
    </source>
</evidence>
<dbReference type="CDD" id="cd09601">
    <property type="entry name" value="M1_APN-Q_like"/>
    <property type="match status" value="1"/>
</dbReference>
<reference evidence="15" key="2">
    <citation type="submission" date="2021-02" db="EMBL/GenBank/DDBJ databases">
        <title>Aspergillus chevalieri M1 genome sequence.</title>
        <authorList>
            <person name="Kadooka C."/>
            <person name="Mori K."/>
            <person name="Futagami T."/>
        </authorList>
    </citation>
    <scope>NUCLEOTIDE SEQUENCE</scope>
    <source>
        <strain evidence="15">M1</strain>
    </source>
</reference>
<feature type="domain" description="Peptidase M1 membrane alanine aminopeptidase" evidence="12">
    <location>
        <begin position="340"/>
        <end position="554"/>
    </location>
</feature>
<dbReference type="FunFam" id="1.10.390.10:FF:000001">
    <property type="entry name" value="Aminopeptidase"/>
    <property type="match status" value="1"/>
</dbReference>
<keyword evidence="4 9" id="KW-0479">Metal-binding</keyword>
<organism evidence="15 16">
    <name type="scientific">Aspergillus chevalieri</name>
    <name type="common">Eurotium chevalieri</name>
    <dbReference type="NCBI Taxonomy" id="182096"/>
    <lineage>
        <taxon>Eukaryota</taxon>
        <taxon>Fungi</taxon>
        <taxon>Dikarya</taxon>
        <taxon>Ascomycota</taxon>
        <taxon>Pezizomycotina</taxon>
        <taxon>Eurotiomycetes</taxon>
        <taxon>Eurotiomycetidae</taxon>
        <taxon>Eurotiales</taxon>
        <taxon>Aspergillaceae</taxon>
        <taxon>Aspergillus</taxon>
        <taxon>Aspergillus subgen. Aspergillus</taxon>
    </lineage>
</organism>
<reference evidence="15" key="1">
    <citation type="submission" date="2021-01" db="EMBL/GenBank/DDBJ databases">
        <authorList>
            <consortium name="Aspergillus chevalieri M1 genome sequencing consortium"/>
            <person name="Kazuki M."/>
            <person name="Futagami T."/>
        </authorList>
    </citation>
    <scope>NUCLEOTIDE SEQUENCE</scope>
    <source>
        <strain evidence="15">M1</strain>
    </source>
</reference>
<evidence type="ECO:0000256" key="6">
    <source>
        <dbReference type="ARBA" id="ARBA00022833"/>
    </source>
</evidence>
<dbReference type="GeneID" id="66985225"/>
<feature type="active site" description="Proton acceptor" evidence="8">
    <location>
        <position position="413"/>
    </location>
</feature>
<evidence type="ECO:0000256" key="8">
    <source>
        <dbReference type="PIRSR" id="PIRSR634016-1"/>
    </source>
</evidence>
<dbReference type="PANTHER" id="PTHR11533:SF171">
    <property type="entry name" value="AMINOPEPTIDASE"/>
    <property type="match status" value="1"/>
</dbReference>
<feature type="domain" description="ERAP1-like C-terminal" evidence="13">
    <location>
        <begin position="650"/>
        <end position="965"/>
    </location>
</feature>
<dbReference type="AlphaFoldDB" id="A0A7R7VU58"/>
<dbReference type="FunFam" id="2.60.40.1730:FF:000002">
    <property type="entry name" value="Aminopeptidase"/>
    <property type="match status" value="1"/>
</dbReference>
<keyword evidence="7 11" id="KW-0482">Metalloprotease</keyword>
<evidence type="ECO:0000259" key="14">
    <source>
        <dbReference type="Pfam" id="PF17900"/>
    </source>
</evidence>
<evidence type="ECO:0000256" key="7">
    <source>
        <dbReference type="ARBA" id="ARBA00023049"/>
    </source>
</evidence>
<dbReference type="FunFam" id="1.25.50.20:FF:000002">
    <property type="entry name" value="Aminopeptidase"/>
    <property type="match status" value="1"/>
</dbReference>
<dbReference type="PANTHER" id="PTHR11533">
    <property type="entry name" value="PROTEASE M1 ZINC METALLOPROTEASE"/>
    <property type="match status" value="1"/>
</dbReference>
<dbReference type="InterPro" id="IPR024571">
    <property type="entry name" value="ERAP1-like_C_dom"/>
</dbReference>
<protein>
    <recommendedName>
        <fullName evidence="11">Aminopeptidase</fullName>
        <ecNumber evidence="11">3.4.11.-</ecNumber>
    </recommendedName>
</protein>
<dbReference type="Pfam" id="PF01433">
    <property type="entry name" value="Peptidase_M1"/>
    <property type="match status" value="1"/>
</dbReference>
<dbReference type="SUPFAM" id="SSF55486">
    <property type="entry name" value="Metalloproteases ('zincins'), catalytic domain"/>
    <property type="match status" value="1"/>
</dbReference>
<dbReference type="KEGG" id="ache:ACHE_60753S"/>
<feature type="site" description="Transition state stabilizer" evidence="10">
    <location>
        <position position="498"/>
    </location>
</feature>
<dbReference type="InterPro" id="IPR027268">
    <property type="entry name" value="Peptidase_M4/M1_CTD_sf"/>
</dbReference>
<dbReference type="Proteomes" id="UP000637239">
    <property type="component" value="Chromosome 6"/>
</dbReference>
<dbReference type="Gene3D" id="2.60.40.1730">
    <property type="entry name" value="tricorn interacting facor f3 domain"/>
    <property type="match status" value="1"/>
</dbReference>
<feature type="domain" description="Aminopeptidase N-like N-terminal" evidence="14">
    <location>
        <begin position="104"/>
        <end position="300"/>
    </location>
</feature>
<evidence type="ECO:0000313" key="15">
    <source>
        <dbReference type="EMBL" id="BCR90867.1"/>
    </source>
</evidence>
<evidence type="ECO:0000256" key="1">
    <source>
        <dbReference type="ARBA" id="ARBA00010136"/>
    </source>
</evidence>
<dbReference type="InterPro" id="IPR042097">
    <property type="entry name" value="Aminopeptidase_N-like_N_sf"/>
</dbReference>
<keyword evidence="5 11" id="KW-0378">Hydrolase</keyword>
<evidence type="ECO:0000256" key="9">
    <source>
        <dbReference type="PIRSR" id="PIRSR634016-3"/>
    </source>
</evidence>
<dbReference type="GO" id="GO:0006508">
    <property type="term" value="P:proteolysis"/>
    <property type="evidence" value="ECO:0007669"/>
    <property type="project" value="UniProtKB-KW"/>
</dbReference>
<dbReference type="Pfam" id="PF11838">
    <property type="entry name" value="ERAP1_C"/>
    <property type="match status" value="1"/>
</dbReference>
<keyword evidence="2 11" id="KW-0031">Aminopeptidase</keyword>
<keyword evidence="16" id="KW-1185">Reference proteome</keyword>
<comment type="similarity">
    <text evidence="1 11">Belongs to the peptidase M1 family.</text>
</comment>
<dbReference type="GO" id="GO:0042277">
    <property type="term" value="F:peptide binding"/>
    <property type="evidence" value="ECO:0007669"/>
    <property type="project" value="TreeGrafter"/>
</dbReference>
<feature type="binding site" evidence="9">
    <location>
        <position position="416"/>
    </location>
    <ligand>
        <name>Zn(2+)</name>
        <dbReference type="ChEBI" id="CHEBI:29105"/>
        <note>catalytic</note>
    </ligand>
</feature>
<dbReference type="GO" id="GO:0016020">
    <property type="term" value="C:membrane"/>
    <property type="evidence" value="ECO:0007669"/>
    <property type="project" value="TreeGrafter"/>
</dbReference>
<dbReference type="EMBL" id="AP024421">
    <property type="protein sequence ID" value="BCR90867.1"/>
    <property type="molecule type" value="Genomic_DNA"/>
</dbReference>
<dbReference type="Gene3D" id="2.60.40.1910">
    <property type="match status" value="1"/>
</dbReference>
<dbReference type="InterPro" id="IPR050344">
    <property type="entry name" value="Peptidase_M1_aminopeptidases"/>
</dbReference>
<dbReference type="GO" id="GO:0070006">
    <property type="term" value="F:metalloaminopeptidase activity"/>
    <property type="evidence" value="ECO:0007669"/>
    <property type="project" value="TreeGrafter"/>
</dbReference>
<sequence length="985" mass="110773">MWRSRCIASARYAGVTTTEAIRCRPPTYRPLFPSIYSSFFSISPSGSPGHSTSFENYSRPRPSGISSFRSLKLHLPISRVRYCSAEAHAMAAKDREILPDVAKPLHYHVSLYDLQLGGSWGYNGTVKVDARITRPTQEIVLNSKDIEVQNVEILTHNGDKLAKASEITYNKKSERVSFKFPQEVTPSDIVLSINFKGTMNNAMAGFYRSKYKPVAETATDTPKEGDFYYMLSTQFESCDARRAIPCFDEPSLKATFDFEIEVPKGQTALSNMPVKSERVGSNPGLKFVTFERTPVMSTYLLAWAVGDFDYVEAMTQRKYKGKSIPVRVYTTKGLKEQARFALECAHRTVDYFSEVFEVEYPLPKADLLAVHEFAMGAMENWGLITYRTTAVLFDEGKSDTRYKNRIAYVVAHELAHQWFGNLVTMDWWNELWLNEGFATWVGWLAVDHFYPEWNIWSQFVAEGVQQAFQLDSLRASHPIEVPVKNALEVDQIFDHISYLKGSSVIRMLSEHLGRETFLRGVADYLRTHAYGNATTNDLWSALSNASKQDVNSFMVSENQTEILSSFQLIFPKDPWIRKIGFPVVTVAEEQGQVSIRQNRFLSTGDVKPEEDETTWWIPLGIKSDPSSTDVDSRALNSRVDTVEGINRDSFYKINKNLSGFYRTNYPADRLAKLGKSLDLLSTEDKIGLIGDAAALAVSGEGTTAALLALLNGFKGEQNYLVWSQISSSLSNLRSVFSQNEDAASGLKKFALEVTTPAAEKIGWDFKPDEDYLTVQLRKLLITVAGLAGHEGIVAEAKRRFELWATGQDKTAVHTNLRSAIFGIAISEGGRKEYDAVKDEYLKTDSVDGKEICLAALGRIKTADLVNDYLDFVFSDKVAIQDVHNGAVSLAANSKVRHLLWEYMKNNWSIVEARLSANNVVFERFVRMGLSKFADHQVGADITSFFQNKDTSAYNRALVIVSDSIRTNASYKERDEKAVLEWLQAH</sequence>
<evidence type="ECO:0000256" key="10">
    <source>
        <dbReference type="PIRSR" id="PIRSR634016-4"/>
    </source>
</evidence>
<keyword evidence="6 9" id="KW-0862">Zinc</keyword>
<keyword evidence="3 11" id="KW-0645">Protease</keyword>
<feature type="binding site" evidence="9">
    <location>
        <position position="435"/>
    </location>
    <ligand>
        <name>Zn(2+)</name>
        <dbReference type="ChEBI" id="CHEBI:29105"/>
        <note>catalytic</note>
    </ligand>
</feature>
<evidence type="ECO:0000313" key="16">
    <source>
        <dbReference type="Proteomes" id="UP000637239"/>
    </source>
</evidence>
<dbReference type="EC" id="3.4.11.-" evidence="11"/>
<dbReference type="Gene3D" id="1.10.390.10">
    <property type="entry name" value="Neutral Protease Domain 2"/>
    <property type="match status" value="1"/>
</dbReference>
<comment type="cofactor">
    <cofactor evidence="9 11">
        <name>Zn(2+)</name>
        <dbReference type="ChEBI" id="CHEBI:29105"/>
    </cofactor>
    <text evidence="9 11">Binds 1 zinc ion per subunit.</text>
</comment>
<name>A0A7R7VU58_ASPCH</name>
<dbReference type="FunFam" id="2.60.40.1910:FF:000004">
    <property type="entry name" value="Aminopeptidase"/>
    <property type="match status" value="1"/>
</dbReference>
<dbReference type="InterPro" id="IPR001930">
    <property type="entry name" value="Peptidase_M1"/>
</dbReference>
<proteinExistence type="inferred from homology"/>
<feature type="binding site" evidence="9">
    <location>
        <position position="412"/>
    </location>
    <ligand>
        <name>Zn(2+)</name>
        <dbReference type="ChEBI" id="CHEBI:29105"/>
        <note>catalytic</note>
    </ligand>
</feature>
<dbReference type="InterPro" id="IPR014782">
    <property type="entry name" value="Peptidase_M1_dom"/>
</dbReference>
<dbReference type="GO" id="GO:0008270">
    <property type="term" value="F:zinc ion binding"/>
    <property type="evidence" value="ECO:0007669"/>
    <property type="project" value="UniProtKB-UniRule"/>
</dbReference>
<dbReference type="InterPro" id="IPR045357">
    <property type="entry name" value="Aminopeptidase_N-like_N"/>
</dbReference>
<evidence type="ECO:0000259" key="13">
    <source>
        <dbReference type="Pfam" id="PF11838"/>
    </source>
</evidence>
<dbReference type="SUPFAM" id="SSF63737">
    <property type="entry name" value="Leukotriene A4 hydrolase N-terminal domain"/>
    <property type="match status" value="1"/>
</dbReference>
<evidence type="ECO:0000256" key="11">
    <source>
        <dbReference type="RuleBase" id="RU364040"/>
    </source>
</evidence>
<evidence type="ECO:0000256" key="5">
    <source>
        <dbReference type="ARBA" id="ARBA00022801"/>
    </source>
</evidence>
<dbReference type="GO" id="GO:0043171">
    <property type="term" value="P:peptide catabolic process"/>
    <property type="evidence" value="ECO:0007669"/>
    <property type="project" value="TreeGrafter"/>
</dbReference>
<dbReference type="RefSeq" id="XP_043139389.1">
    <property type="nucleotide sequence ID" value="XM_043281961.1"/>
</dbReference>
<dbReference type="PRINTS" id="PR00756">
    <property type="entry name" value="ALADIPTASE"/>
</dbReference>
<evidence type="ECO:0000256" key="4">
    <source>
        <dbReference type="ARBA" id="ARBA00022723"/>
    </source>
</evidence>
<dbReference type="InterPro" id="IPR034016">
    <property type="entry name" value="M1_APN-typ"/>
</dbReference>